<name>A0A1S1V557_9FIRM</name>
<dbReference type="RefSeq" id="WP_071063774.1">
    <property type="nucleotide sequence ID" value="NZ_MKIE01000007.1"/>
</dbReference>
<feature type="domain" description="Phospholipase C/D" evidence="1">
    <location>
        <begin position="10"/>
        <end position="177"/>
    </location>
</feature>
<protein>
    <recommendedName>
        <fullName evidence="1">Phospholipase C/D domain-containing protein</fullName>
    </recommendedName>
</protein>
<dbReference type="Pfam" id="PF00882">
    <property type="entry name" value="Zn_dep_PLPC"/>
    <property type="match status" value="1"/>
</dbReference>
<dbReference type="AlphaFoldDB" id="A0A1S1V557"/>
<reference evidence="2 3" key="1">
    <citation type="submission" date="2016-09" db="EMBL/GenBank/DDBJ databases">
        <title>Genome sequence of Eubacterium angustum.</title>
        <authorList>
            <person name="Poehlein A."/>
            <person name="Daniel R."/>
        </authorList>
    </citation>
    <scope>NUCLEOTIDE SEQUENCE [LARGE SCALE GENOMIC DNA]</scope>
    <source>
        <strain evidence="2 3">DSM 1989</strain>
    </source>
</reference>
<accession>A0A1S1V557</accession>
<organism evidence="2 3">
    <name type="scientific">Andreesenia angusta</name>
    <dbReference type="NCBI Taxonomy" id="39480"/>
    <lineage>
        <taxon>Bacteria</taxon>
        <taxon>Bacillati</taxon>
        <taxon>Bacillota</taxon>
        <taxon>Tissierellia</taxon>
        <taxon>Tissierellales</taxon>
        <taxon>Gottschalkiaceae</taxon>
        <taxon>Andreesenia</taxon>
    </lineage>
</organism>
<keyword evidence="3" id="KW-1185">Reference proteome</keyword>
<proteinExistence type="predicted"/>
<dbReference type="STRING" id="39480.EUAN_17860"/>
<sequence>MPSFYCHYLASSAVLETIGSSSLKSILDSNRNVFSLGAQGPDIFFYFDFWPFKKSTSLAKLGGRLHYLKVGLFFEKSLEYISRTNGRDRDILLAYIMGYICHYSLDGSAHPYVFYKSGFKVPKSESRERYSADHRRFETAVDILMLQHILGTKPSKLSPFKLIHTDNHSRLVIGQFYSWILSEMFKLDAPYSEIVSAIKATETTLLLSMDRTGVKKFLLELIESLLGRPPVFSSAIHSGPVDNNIDYLNLEHRPWHLPWDIDVEITSSFPELFDRSVSTAKELCELYFSKANSGDCSALDGTLWNNSFYTGLSCDRRLVFDYFDSVYGEYRA</sequence>
<comment type="caution">
    <text evidence="2">The sequence shown here is derived from an EMBL/GenBank/DDBJ whole genome shotgun (WGS) entry which is preliminary data.</text>
</comment>
<dbReference type="EMBL" id="MKIE01000007">
    <property type="protein sequence ID" value="OHW61783.1"/>
    <property type="molecule type" value="Genomic_DNA"/>
</dbReference>
<dbReference type="Proteomes" id="UP000180254">
    <property type="component" value="Unassembled WGS sequence"/>
</dbReference>
<gene>
    <name evidence="2" type="ORF">EUAN_17860</name>
</gene>
<dbReference type="InterPro" id="IPR029002">
    <property type="entry name" value="PLPC/GPLD1"/>
</dbReference>
<evidence type="ECO:0000313" key="3">
    <source>
        <dbReference type="Proteomes" id="UP000180254"/>
    </source>
</evidence>
<evidence type="ECO:0000259" key="1">
    <source>
        <dbReference type="Pfam" id="PF00882"/>
    </source>
</evidence>
<evidence type="ECO:0000313" key="2">
    <source>
        <dbReference type="EMBL" id="OHW61783.1"/>
    </source>
</evidence>